<dbReference type="STRING" id="290052.ASU35_16810"/>
<evidence type="ECO:0000313" key="2">
    <source>
        <dbReference type="EMBL" id="KSV60473.1"/>
    </source>
</evidence>
<feature type="domain" description="PIN-like" evidence="1">
    <location>
        <begin position="6"/>
        <end position="106"/>
    </location>
</feature>
<comment type="caution">
    <text evidence="2">The sequence shown here is derived from an EMBL/GenBank/DDBJ whole genome shotgun (WGS) entry which is preliminary data.</text>
</comment>
<organism evidence="2 3">
    <name type="scientific">Acetivibrio ethanolgignens</name>
    <dbReference type="NCBI Taxonomy" id="290052"/>
    <lineage>
        <taxon>Bacteria</taxon>
        <taxon>Bacillati</taxon>
        <taxon>Bacillota</taxon>
        <taxon>Clostridia</taxon>
        <taxon>Eubacteriales</taxon>
        <taxon>Oscillospiraceae</taxon>
        <taxon>Acetivibrio</taxon>
    </lineage>
</organism>
<reference evidence="2 3" key="1">
    <citation type="submission" date="2015-11" db="EMBL/GenBank/DDBJ databases">
        <title>Butyribacter intestini gen. nov., sp. nov., a butyric acid-producing bacterium of the family Lachnospiraceae isolated from the human faeces.</title>
        <authorList>
            <person name="Zou Y."/>
            <person name="Xue W."/>
            <person name="Luo G."/>
            <person name="Lv M."/>
        </authorList>
    </citation>
    <scope>NUCLEOTIDE SEQUENCE [LARGE SCALE GENOMIC DNA]</scope>
    <source>
        <strain evidence="2 3">ACET-33324</strain>
    </source>
</reference>
<proteinExistence type="predicted"/>
<name>A0A0V8QK33_9FIRM</name>
<dbReference type="RefSeq" id="WP_058351350.1">
    <property type="nucleotide sequence ID" value="NZ_CABMMD010000009.1"/>
</dbReference>
<sequence length="276" mass="31631">MSKTYYVDSENVGENWIDLLNEEEESDFLIFYTGHSPRIDYEHAINLMNAKKKPEFIHCYEGNNALDFQLVSYLGYQLRSDEVKEIIIVSNDTGFDAVINFWMERGMNIKRLATNCVQTNDSKVEEEPVSSDEVAEHQIVDVNAKLHGVEKKELYTVINCMGATDTSNIHLAYIHFYGNKKGEEIYKHMKSEKFIAPPVSWKKDTKVKKFVELTFKYCNTAKVSMPGDLHAFLCSSLTANDDKKTMQKKLNKKYGGNAAAIHKVLKPFYKAIAKIK</sequence>
<keyword evidence="3" id="KW-1185">Reference proteome</keyword>
<evidence type="ECO:0000313" key="3">
    <source>
        <dbReference type="Proteomes" id="UP000054874"/>
    </source>
</evidence>
<evidence type="ECO:0000259" key="1">
    <source>
        <dbReference type="Pfam" id="PF18475"/>
    </source>
</evidence>
<gene>
    <name evidence="2" type="ORF">ASU35_16810</name>
</gene>
<dbReference type="Proteomes" id="UP000054874">
    <property type="component" value="Unassembled WGS sequence"/>
</dbReference>
<dbReference type="OrthoDB" id="1668984at2"/>
<protein>
    <recommendedName>
        <fullName evidence="1">PIN-like domain-containing protein</fullName>
    </recommendedName>
</protein>
<dbReference type="InterPro" id="IPR041494">
    <property type="entry name" value="PIN7"/>
</dbReference>
<dbReference type="AlphaFoldDB" id="A0A0V8QK33"/>
<dbReference type="EMBL" id="LNAM01000009">
    <property type="protein sequence ID" value="KSV60473.1"/>
    <property type="molecule type" value="Genomic_DNA"/>
</dbReference>
<dbReference type="Pfam" id="PF18475">
    <property type="entry name" value="PIN7"/>
    <property type="match status" value="1"/>
</dbReference>
<accession>A0A0V8QK33</accession>